<dbReference type="SUPFAM" id="SSF53098">
    <property type="entry name" value="Ribonuclease H-like"/>
    <property type="match status" value="1"/>
</dbReference>
<protein>
    <recommendedName>
        <fullName evidence="3">Integrase catalytic domain-containing protein</fullName>
    </recommendedName>
</protein>
<dbReference type="EMBL" id="PFFY01000064">
    <property type="protein sequence ID" value="PIW34032.1"/>
    <property type="molecule type" value="Genomic_DNA"/>
</dbReference>
<dbReference type="GO" id="GO:0003676">
    <property type="term" value="F:nucleic acid binding"/>
    <property type="evidence" value="ECO:0007669"/>
    <property type="project" value="InterPro"/>
</dbReference>
<accession>A0A2M7GZV1</accession>
<gene>
    <name evidence="1" type="ORF">COW28_01425</name>
</gene>
<dbReference type="InterPro" id="IPR036397">
    <property type="entry name" value="RNaseH_sf"/>
</dbReference>
<evidence type="ECO:0000313" key="2">
    <source>
        <dbReference type="Proteomes" id="UP000230025"/>
    </source>
</evidence>
<reference evidence="2" key="1">
    <citation type="submission" date="2017-09" db="EMBL/GenBank/DDBJ databases">
        <title>Depth-based differentiation of microbial function through sediment-hosted aquifers and enrichment of novel symbionts in the deep terrestrial subsurface.</title>
        <authorList>
            <person name="Probst A.J."/>
            <person name="Ladd B."/>
            <person name="Jarett J.K."/>
            <person name="Geller-Mcgrath D.E."/>
            <person name="Sieber C.M.K."/>
            <person name="Emerson J.B."/>
            <person name="Anantharaman K."/>
            <person name="Thomas B.C."/>
            <person name="Malmstrom R."/>
            <person name="Stieglmeier M."/>
            <person name="Klingl A."/>
            <person name="Woyke T."/>
            <person name="Ryan C.M."/>
            <person name="Banfield J.F."/>
        </authorList>
    </citation>
    <scope>NUCLEOTIDE SEQUENCE [LARGE SCALE GENOMIC DNA]</scope>
</reference>
<dbReference type="AlphaFoldDB" id="A0A2M7GZV1"/>
<sequence length="216" mass="24802">MHQPPRQGRINREENEKRSISHTVISILEVIWEASDYLCSQRLKAALPLWILWAKQRFSITPKIKRQLLSISSSTIDRRLSLKRSRIKKKIYGTTRPGTLLKHQIPIKTDNWDVTTPGFLEVDLVSHSGSSAEGNFIHSLNCTDIYTTWTETRAVMGRGQTMALEAFEDIKEQLPFPLKGIDSDNDGAFINYHLIAFCDRHKIQREKINQNTESGN</sequence>
<evidence type="ECO:0000313" key="1">
    <source>
        <dbReference type="EMBL" id="PIW34032.1"/>
    </source>
</evidence>
<comment type="caution">
    <text evidence="1">The sequence shown here is derived from an EMBL/GenBank/DDBJ whole genome shotgun (WGS) entry which is preliminary data.</text>
</comment>
<dbReference type="InterPro" id="IPR012337">
    <property type="entry name" value="RNaseH-like_sf"/>
</dbReference>
<organism evidence="1 2">
    <name type="scientific">bacterium (Candidatus Ratteibacteria) CG15_BIG_FIL_POST_REV_8_21_14_020_41_12</name>
    <dbReference type="NCBI Taxonomy" id="2014291"/>
    <lineage>
        <taxon>Bacteria</taxon>
        <taxon>Candidatus Ratteibacteria</taxon>
    </lineage>
</organism>
<name>A0A2M7GZV1_9BACT</name>
<proteinExistence type="predicted"/>
<evidence type="ECO:0008006" key="3">
    <source>
        <dbReference type="Google" id="ProtNLM"/>
    </source>
</evidence>
<dbReference type="Proteomes" id="UP000230025">
    <property type="component" value="Unassembled WGS sequence"/>
</dbReference>
<dbReference type="Gene3D" id="3.30.420.10">
    <property type="entry name" value="Ribonuclease H-like superfamily/Ribonuclease H"/>
    <property type="match status" value="1"/>
</dbReference>